<evidence type="ECO:0000313" key="1">
    <source>
        <dbReference type="EMBL" id="KAJ2848488.1"/>
    </source>
</evidence>
<accession>A0A9W8I5J2</accession>
<dbReference type="Proteomes" id="UP001139887">
    <property type="component" value="Unassembled WGS sequence"/>
</dbReference>
<protein>
    <submittedName>
        <fullName evidence="1">Uncharacterized protein</fullName>
    </submittedName>
</protein>
<gene>
    <name evidence="1" type="ORF">IWW36_003267</name>
</gene>
<sequence>MAAFAVASPVFFGGGLFDPVTGSGTAVSGSNVVDSNGNSFERVDQNTDIHGQNIANLNQNSVTNQQSGPGIAANGAVIVTT</sequence>
<dbReference type="AlphaFoldDB" id="A0A9W8I5J2"/>
<name>A0A9W8I5J2_9FUNG</name>
<keyword evidence="2" id="KW-1185">Reference proteome</keyword>
<evidence type="ECO:0000313" key="2">
    <source>
        <dbReference type="Proteomes" id="UP001139887"/>
    </source>
</evidence>
<proteinExistence type="predicted"/>
<dbReference type="OrthoDB" id="5582985at2759"/>
<dbReference type="EMBL" id="JANBUW010000164">
    <property type="protein sequence ID" value="KAJ2848488.1"/>
    <property type="molecule type" value="Genomic_DNA"/>
</dbReference>
<organism evidence="1 2">
    <name type="scientific">Coemansia brasiliensis</name>
    <dbReference type="NCBI Taxonomy" id="2650707"/>
    <lineage>
        <taxon>Eukaryota</taxon>
        <taxon>Fungi</taxon>
        <taxon>Fungi incertae sedis</taxon>
        <taxon>Zoopagomycota</taxon>
        <taxon>Kickxellomycotina</taxon>
        <taxon>Kickxellomycetes</taxon>
        <taxon>Kickxellales</taxon>
        <taxon>Kickxellaceae</taxon>
        <taxon>Coemansia</taxon>
    </lineage>
</organism>
<comment type="caution">
    <text evidence="1">The sequence shown here is derived from an EMBL/GenBank/DDBJ whole genome shotgun (WGS) entry which is preliminary data.</text>
</comment>
<reference evidence="1" key="1">
    <citation type="submission" date="2022-07" db="EMBL/GenBank/DDBJ databases">
        <title>Phylogenomic reconstructions and comparative analyses of Kickxellomycotina fungi.</title>
        <authorList>
            <person name="Reynolds N.K."/>
            <person name="Stajich J.E."/>
            <person name="Barry K."/>
            <person name="Grigoriev I.V."/>
            <person name="Crous P."/>
            <person name="Smith M.E."/>
        </authorList>
    </citation>
    <scope>NUCLEOTIDE SEQUENCE</scope>
    <source>
        <strain evidence="1">NRRL 1566</strain>
    </source>
</reference>